<dbReference type="GO" id="GO:0016020">
    <property type="term" value="C:membrane"/>
    <property type="evidence" value="ECO:0007669"/>
    <property type="project" value="UniProtKB-SubCell"/>
</dbReference>
<keyword evidence="10" id="KW-1185">Reference proteome</keyword>
<evidence type="ECO:0000256" key="4">
    <source>
        <dbReference type="ARBA" id="ARBA00022692"/>
    </source>
</evidence>
<dbReference type="STRING" id="1161919.EPIR_0729"/>
<evidence type="ECO:0000259" key="8">
    <source>
        <dbReference type="Pfam" id="PF00892"/>
    </source>
</evidence>
<dbReference type="SUPFAM" id="SSF103481">
    <property type="entry name" value="Multidrug resistance efflux transporter EmrE"/>
    <property type="match status" value="1"/>
</dbReference>
<feature type="transmembrane region" description="Helical" evidence="7">
    <location>
        <begin position="194"/>
        <end position="217"/>
    </location>
</feature>
<feature type="transmembrane region" description="Helical" evidence="7">
    <location>
        <begin position="125"/>
        <end position="142"/>
    </location>
</feature>
<dbReference type="RefSeq" id="WP_023653924.1">
    <property type="nucleotide sequence ID" value="NZ_CAHS01000006.1"/>
</dbReference>
<feature type="transmembrane region" description="Helical" evidence="7">
    <location>
        <begin position="259"/>
        <end position="280"/>
    </location>
</feature>
<feature type="transmembrane region" description="Helical" evidence="7">
    <location>
        <begin position="286"/>
        <end position="306"/>
    </location>
</feature>
<feature type="transmembrane region" description="Helical" evidence="7">
    <location>
        <begin position="232"/>
        <end position="252"/>
    </location>
</feature>
<evidence type="ECO:0000256" key="7">
    <source>
        <dbReference type="SAM" id="Phobius"/>
    </source>
</evidence>
<dbReference type="PANTHER" id="PTHR32322">
    <property type="entry name" value="INNER MEMBRANE TRANSPORTER"/>
    <property type="match status" value="1"/>
</dbReference>
<sequence length="312" mass="33976">MYIGVLFALAAGMMWGLIFVGPVIIPDYPAALQSTARYLAFGLVALPLAWLDRRRLRRLTHADWLEALKLTVIGNLLYYFCLASAIQRTGAPVSTMIIGTLPVVISVAGNLFYGQEEGRLCWRRLTPALLVIALGLVMVNIAELKANLTPVDPWRYGSGLALAVIAVACWTWFPLRNARWLRKNPGTRPATWATAQGVVTLPLALLGYVAICGQLSVTDSAFSLPFGPRPEVFIPLMIAIGVLCSWIGALCWNEASQRLPTVLVGPLIVFEILAGLAYTFLLRQAWPPLLTLAGIACLVAGVVAVMRIKPRQ</sequence>
<accession>V5Z515</accession>
<keyword evidence="3" id="KW-1003">Cell membrane</keyword>
<dbReference type="Proteomes" id="UP000018217">
    <property type="component" value="Unassembled WGS sequence"/>
</dbReference>
<feature type="transmembrane region" description="Helical" evidence="7">
    <location>
        <begin position="31"/>
        <end position="51"/>
    </location>
</feature>
<organism evidence="9 10">
    <name type="scientific">Erwinia piriflorinigrans CFBP 5888</name>
    <dbReference type="NCBI Taxonomy" id="1161919"/>
    <lineage>
        <taxon>Bacteria</taxon>
        <taxon>Pseudomonadati</taxon>
        <taxon>Pseudomonadota</taxon>
        <taxon>Gammaproteobacteria</taxon>
        <taxon>Enterobacterales</taxon>
        <taxon>Erwiniaceae</taxon>
        <taxon>Erwinia</taxon>
    </lineage>
</organism>
<feature type="transmembrane region" description="Helical" evidence="7">
    <location>
        <begin position="5"/>
        <end position="25"/>
    </location>
</feature>
<dbReference type="OrthoDB" id="7216522at2"/>
<keyword evidence="4 7" id="KW-0812">Transmembrane</keyword>
<name>V5Z515_9GAMM</name>
<evidence type="ECO:0000256" key="5">
    <source>
        <dbReference type="ARBA" id="ARBA00022989"/>
    </source>
</evidence>
<protein>
    <submittedName>
        <fullName evidence="9">Inner membrane protein ytfF</fullName>
    </submittedName>
</protein>
<feature type="transmembrane region" description="Helical" evidence="7">
    <location>
        <begin position="154"/>
        <end position="173"/>
    </location>
</feature>
<evidence type="ECO:0000313" key="9">
    <source>
        <dbReference type="EMBL" id="CCG86094.1"/>
    </source>
</evidence>
<comment type="similarity">
    <text evidence="2">Belongs to the EamA transporter family.</text>
</comment>
<dbReference type="Pfam" id="PF00892">
    <property type="entry name" value="EamA"/>
    <property type="match status" value="1"/>
</dbReference>
<gene>
    <name evidence="9" type="primary">ytfF</name>
    <name evidence="9" type="ORF">EPIR_0729</name>
</gene>
<dbReference type="InterPro" id="IPR000620">
    <property type="entry name" value="EamA_dom"/>
</dbReference>
<proteinExistence type="inferred from homology"/>
<reference evidence="9 10" key="1">
    <citation type="journal article" date="2013" name="Syst. Appl. Microbiol.">
        <title>Phylogenetic position and virulence apparatus of the pear flower necrosis pathogen Erwinia piriflorinigrans CFBP 5888T as assessed by comparative genomics.</title>
        <authorList>
            <person name="Smits T.H."/>
            <person name="Rezzonico F."/>
            <person name="Lopez M.M."/>
            <person name="Blom J."/>
            <person name="Goesmann A."/>
            <person name="Frey J.E."/>
            <person name="Duffy B."/>
        </authorList>
    </citation>
    <scope>NUCLEOTIDE SEQUENCE [LARGE SCALE GENOMIC DNA]</scope>
    <source>
        <strain evidence="10">CFBP5888</strain>
    </source>
</reference>
<dbReference type="InterPro" id="IPR037185">
    <property type="entry name" value="EmrE-like"/>
</dbReference>
<comment type="caution">
    <text evidence="9">The sequence shown here is derived from an EMBL/GenBank/DDBJ whole genome shotgun (WGS) entry which is preliminary data.</text>
</comment>
<feature type="domain" description="EamA" evidence="8">
    <location>
        <begin position="3"/>
        <end position="116"/>
    </location>
</feature>
<dbReference type="InterPro" id="IPR050638">
    <property type="entry name" value="AA-Vitamin_Transporters"/>
</dbReference>
<dbReference type="EMBL" id="CAHS01000006">
    <property type="protein sequence ID" value="CCG86094.1"/>
    <property type="molecule type" value="Genomic_DNA"/>
</dbReference>
<evidence type="ECO:0000256" key="6">
    <source>
        <dbReference type="ARBA" id="ARBA00023136"/>
    </source>
</evidence>
<evidence type="ECO:0000313" key="10">
    <source>
        <dbReference type="Proteomes" id="UP000018217"/>
    </source>
</evidence>
<evidence type="ECO:0000256" key="3">
    <source>
        <dbReference type="ARBA" id="ARBA00022475"/>
    </source>
</evidence>
<dbReference type="AlphaFoldDB" id="V5Z515"/>
<keyword evidence="5 7" id="KW-1133">Transmembrane helix</keyword>
<feature type="transmembrane region" description="Helical" evidence="7">
    <location>
        <begin position="67"/>
        <end position="87"/>
    </location>
</feature>
<feature type="transmembrane region" description="Helical" evidence="7">
    <location>
        <begin position="93"/>
        <end position="113"/>
    </location>
</feature>
<evidence type="ECO:0000256" key="2">
    <source>
        <dbReference type="ARBA" id="ARBA00007362"/>
    </source>
</evidence>
<comment type="subcellular location">
    <subcellularLocation>
        <location evidence="1">Cell membrane</location>
        <topology evidence="1">Multi-pass membrane protein</topology>
    </subcellularLocation>
</comment>
<evidence type="ECO:0000256" key="1">
    <source>
        <dbReference type="ARBA" id="ARBA00004651"/>
    </source>
</evidence>
<dbReference type="PANTHER" id="PTHR32322:SF2">
    <property type="entry name" value="EAMA DOMAIN-CONTAINING PROTEIN"/>
    <property type="match status" value="1"/>
</dbReference>
<keyword evidence="6 7" id="KW-0472">Membrane</keyword>